<dbReference type="PANTHER" id="PTHR35870">
    <property type="entry name" value="PROTEIN, PUTATIVE (AFU_ORTHOLOGUE AFUA_5G03330)-RELATED"/>
    <property type="match status" value="1"/>
</dbReference>
<gene>
    <name evidence="2" type="ORF">CY34DRAFT_18252</name>
</gene>
<evidence type="ECO:0000313" key="3">
    <source>
        <dbReference type="Proteomes" id="UP000054485"/>
    </source>
</evidence>
<keyword evidence="3" id="KW-1185">Reference proteome</keyword>
<dbReference type="GO" id="GO:0016491">
    <property type="term" value="F:oxidoreductase activity"/>
    <property type="evidence" value="ECO:0007669"/>
    <property type="project" value="UniProtKB-KW"/>
</dbReference>
<dbReference type="InterPro" id="IPR025337">
    <property type="entry name" value="Questin_oxidase-like"/>
</dbReference>
<dbReference type="Pfam" id="PF14027">
    <property type="entry name" value="Questin_oxidase"/>
    <property type="match status" value="1"/>
</dbReference>
<keyword evidence="1" id="KW-0560">Oxidoreductase</keyword>
<dbReference type="EMBL" id="KN835901">
    <property type="protein sequence ID" value="KIK33631.1"/>
    <property type="molecule type" value="Genomic_DNA"/>
</dbReference>
<dbReference type="PANTHER" id="PTHR35870:SF1">
    <property type="entry name" value="PROTEIN, PUTATIVE (AFU_ORTHOLOGUE AFUA_5G03330)-RELATED"/>
    <property type="match status" value="1"/>
</dbReference>
<evidence type="ECO:0008006" key="4">
    <source>
        <dbReference type="Google" id="ProtNLM"/>
    </source>
</evidence>
<dbReference type="InParanoid" id="A0A0C9ZW32"/>
<dbReference type="AlphaFoldDB" id="A0A0C9ZW32"/>
<dbReference type="Proteomes" id="UP000054485">
    <property type="component" value="Unassembled WGS sequence"/>
</dbReference>
<organism evidence="2 3">
    <name type="scientific">Suillus luteus UH-Slu-Lm8-n1</name>
    <dbReference type="NCBI Taxonomy" id="930992"/>
    <lineage>
        <taxon>Eukaryota</taxon>
        <taxon>Fungi</taxon>
        <taxon>Dikarya</taxon>
        <taxon>Basidiomycota</taxon>
        <taxon>Agaricomycotina</taxon>
        <taxon>Agaricomycetes</taxon>
        <taxon>Agaricomycetidae</taxon>
        <taxon>Boletales</taxon>
        <taxon>Suillineae</taxon>
        <taxon>Suillaceae</taxon>
        <taxon>Suillus</taxon>
    </lineage>
</organism>
<sequence>MTAVQQTLPGSELDALFPFPSLPPNVLSPSRYPGASPEAAVALTYVLKDNHTKYHIFFNHKRFHNHITHRALALYVTGASGSLIEQFYKEDGSYQRPVIEPAEAVTEENFLKHLGDENFYAAYIGFFSKVMKERGLSATLEDYIFSKRYNFIEGRDASAQPVMLARFFGALFHAFIHVGYGAELGIPGMVVEGLALASVHEYEYLPPYLFEPSSTTAVEAATALLASLVLNTKTFTAPPELERPPNHHAFSILAKIMQDPKFAPKEIKKYFKDFDGLMSEHGDTLWRYAEQWTIDLSQPGEIERKTEECIWTSTVLYSIGGWSKDRGLIADFFFMHLVTSALFLPPLLPYLCQDSQVLLLRGYLASTLGWWIARGFPRLDIQGFLSATSHLSSDIKVANPFLDIVQSVMTHPNEHMPKIQRALAHFSSLYGVRPKGYFKDTGLEGAEALDGSLFLLAARLTEEYMIEGTRPWSQEGYPARK</sequence>
<dbReference type="HOGENOM" id="CLU_019145_1_0_1"/>
<reference evidence="2 3" key="1">
    <citation type="submission" date="2014-04" db="EMBL/GenBank/DDBJ databases">
        <authorList>
            <consortium name="DOE Joint Genome Institute"/>
            <person name="Kuo A."/>
            <person name="Ruytinx J."/>
            <person name="Rineau F."/>
            <person name="Colpaert J."/>
            <person name="Kohler A."/>
            <person name="Nagy L.G."/>
            <person name="Floudas D."/>
            <person name="Copeland A."/>
            <person name="Barry K.W."/>
            <person name="Cichocki N."/>
            <person name="Veneault-Fourrey C."/>
            <person name="LaButti K."/>
            <person name="Lindquist E.A."/>
            <person name="Lipzen A."/>
            <person name="Lundell T."/>
            <person name="Morin E."/>
            <person name="Murat C."/>
            <person name="Sun H."/>
            <person name="Tunlid A."/>
            <person name="Henrissat B."/>
            <person name="Grigoriev I.V."/>
            <person name="Hibbett D.S."/>
            <person name="Martin F."/>
            <person name="Nordberg H.P."/>
            <person name="Cantor M.N."/>
            <person name="Hua S.X."/>
        </authorList>
    </citation>
    <scope>NUCLEOTIDE SEQUENCE [LARGE SCALE GENOMIC DNA]</scope>
    <source>
        <strain evidence="2 3">UH-Slu-Lm8-n1</strain>
    </source>
</reference>
<evidence type="ECO:0000313" key="2">
    <source>
        <dbReference type="EMBL" id="KIK33631.1"/>
    </source>
</evidence>
<accession>A0A0C9ZW32</accession>
<name>A0A0C9ZW32_9AGAM</name>
<evidence type="ECO:0000256" key="1">
    <source>
        <dbReference type="ARBA" id="ARBA00023002"/>
    </source>
</evidence>
<dbReference type="STRING" id="930992.A0A0C9ZW32"/>
<reference evidence="3" key="2">
    <citation type="submission" date="2015-01" db="EMBL/GenBank/DDBJ databases">
        <title>Evolutionary Origins and Diversification of the Mycorrhizal Mutualists.</title>
        <authorList>
            <consortium name="DOE Joint Genome Institute"/>
            <consortium name="Mycorrhizal Genomics Consortium"/>
            <person name="Kohler A."/>
            <person name="Kuo A."/>
            <person name="Nagy L.G."/>
            <person name="Floudas D."/>
            <person name="Copeland A."/>
            <person name="Barry K.W."/>
            <person name="Cichocki N."/>
            <person name="Veneault-Fourrey C."/>
            <person name="LaButti K."/>
            <person name="Lindquist E.A."/>
            <person name="Lipzen A."/>
            <person name="Lundell T."/>
            <person name="Morin E."/>
            <person name="Murat C."/>
            <person name="Riley R."/>
            <person name="Ohm R."/>
            <person name="Sun H."/>
            <person name="Tunlid A."/>
            <person name="Henrissat B."/>
            <person name="Grigoriev I.V."/>
            <person name="Hibbett D.S."/>
            <person name="Martin F."/>
        </authorList>
    </citation>
    <scope>NUCLEOTIDE SEQUENCE [LARGE SCALE GENOMIC DNA]</scope>
    <source>
        <strain evidence="3">UH-Slu-Lm8-n1</strain>
    </source>
</reference>
<dbReference type="OrthoDB" id="10004862at2759"/>
<proteinExistence type="predicted"/>
<protein>
    <recommendedName>
        <fullName evidence="4">Oxidoreductase AflY</fullName>
    </recommendedName>
</protein>